<feature type="domain" description="4'-phosphopantetheinyl transferase N-terminal" evidence="4">
    <location>
        <begin position="26"/>
        <end position="104"/>
    </location>
</feature>
<comment type="similarity">
    <text evidence="1">Belongs to the P-Pant transferase superfamily. Gsp/Sfp/HetI/AcpT family.</text>
</comment>
<organism evidence="5 6">
    <name type="scientific">Paenibacillus planticolens</name>
    <dbReference type="NCBI Taxonomy" id="2654976"/>
    <lineage>
        <taxon>Bacteria</taxon>
        <taxon>Bacillati</taxon>
        <taxon>Bacillota</taxon>
        <taxon>Bacilli</taxon>
        <taxon>Bacillales</taxon>
        <taxon>Paenibacillaceae</taxon>
        <taxon>Paenibacillus</taxon>
    </lineage>
</organism>
<comment type="caution">
    <text evidence="5">The sequence shown here is derived from an EMBL/GenBank/DDBJ whole genome shotgun (WGS) entry which is preliminary data.</text>
</comment>
<dbReference type="InterPro" id="IPR050559">
    <property type="entry name" value="P-Pant_transferase_sf"/>
</dbReference>
<dbReference type="Pfam" id="PF22624">
    <property type="entry name" value="AASDHPPT_N"/>
    <property type="match status" value="1"/>
</dbReference>
<evidence type="ECO:0000313" key="6">
    <source>
        <dbReference type="Proteomes" id="UP000618579"/>
    </source>
</evidence>
<dbReference type="InterPro" id="IPR037143">
    <property type="entry name" value="4-PPantetheinyl_Trfase_dom_sf"/>
</dbReference>
<dbReference type="Gene3D" id="3.90.470.20">
    <property type="entry name" value="4'-phosphopantetheinyl transferase domain"/>
    <property type="match status" value="2"/>
</dbReference>
<dbReference type="Pfam" id="PF01648">
    <property type="entry name" value="ACPS"/>
    <property type="match status" value="1"/>
</dbReference>
<sequence>MENAMQMKIIATRICHRTGVDIWRSFDSFFDEGRKAKIDRCLQKHQQQRMMAGDILLHYVLRHELCLDKSKTRVIYSPSGKPALNDWPHLFFNISHSGEWVAIVLASCEVGIDVEKQDPRFAKLAESILSPSERKTFCGVQDHADFLCRRWVMKESFVKLMGTGLGFPMTKISFDMISAVDAVTVYEKKCYFCRTYELVRFKTEEAYPLAVCSESYNFPDEVTILPYNSLLKWAIGTVESE</sequence>
<dbReference type="InterPro" id="IPR008278">
    <property type="entry name" value="4-PPantetheinyl_Trfase_dom"/>
</dbReference>
<evidence type="ECO:0000259" key="3">
    <source>
        <dbReference type="Pfam" id="PF01648"/>
    </source>
</evidence>
<name>A0ABX1ZP98_9BACL</name>
<feature type="domain" description="4'-phosphopantetheinyl transferase" evidence="3">
    <location>
        <begin position="110"/>
        <end position="212"/>
    </location>
</feature>
<dbReference type="PANTHER" id="PTHR12215:SF10">
    <property type="entry name" value="L-AMINOADIPATE-SEMIALDEHYDE DEHYDROGENASE-PHOSPHOPANTETHEINYL TRANSFERASE"/>
    <property type="match status" value="1"/>
</dbReference>
<dbReference type="Proteomes" id="UP000618579">
    <property type="component" value="Unassembled WGS sequence"/>
</dbReference>
<gene>
    <name evidence="5" type="ORF">GC097_12550</name>
</gene>
<protein>
    <submittedName>
        <fullName evidence="5">4'-phosphopantetheinyl transferase superfamily protein</fullName>
    </submittedName>
</protein>
<keyword evidence="6" id="KW-1185">Reference proteome</keyword>
<evidence type="ECO:0000313" key="5">
    <source>
        <dbReference type="EMBL" id="NOV00845.1"/>
    </source>
</evidence>
<dbReference type="SUPFAM" id="SSF56214">
    <property type="entry name" value="4'-phosphopantetheinyl transferase"/>
    <property type="match status" value="2"/>
</dbReference>
<evidence type="ECO:0000259" key="4">
    <source>
        <dbReference type="Pfam" id="PF22624"/>
    </source>
</evidence>
<reference evidence="5 6" key="1">
    <citation type="submission" date="2019-10" db="EMBL/GenBank/DDBJ databases">
        <title>Description of Paenibacillus pedi sp. nov.</title>
        <authorList>
            <person name="Carlier A."/>
            <person name="Qi S."/>
        </authorList>
    </citation>
    <scope>NUCLEOTIDE SEQUENCE [LARGE SCALE GENOMIC DNA]</scope>
    <source>
        <strain evidence="5 6">LMG 31457</strain>
    </source>
</reference>
<dbReference type="PANTHER" id="PTHR12215">
    <property type="entry name" value="PHOSPHOPANTETHEINE TRANSFERASE"/>
    <property type="match status" value="1"/>
</dbReference>
<evidence type="ECO:0000256" key="1">
    <source>
        <dbReference type="ARBA" id="ARBA00010990"/>
    </source>
</evidence>
<accession>A0ABX1ZP98</accession>
<dbReference type="EMBL" id="WHNZ01000022">
    <property type="protein sequence ID" value="NOV00845.1"/>
    <property type="molecule type" value="Genomic_DNA"/>
</dbReference>
<evidence type="ECO:0000256" key="2">
    <source>
        <dbReference type="ARBA" id="ARBA00022679"/>
    </source>
</evidence>
<dbReference type="InterPro" id="IPR055066">
    <property type="entry name" value="AASDHPPT_N"/>
</dbReference>
<proteinExistence type="inferred from homology"/>
<dbReference type="GO" id="GO:0016740">
    <property type="term" value="F:transferase activity"/>
    <property type="evidence" value="ECO:0007669"/>
    <property type="project" value="UniProtKB-KW"/>
</dbReference>
<keyword evidence="2 5" id="KW-0808">Transferase</keyword>